<dbReference type="AlphaFoldDB" id="A0AAD5JZE6"/>
<evidence type="ECO:0000313" key="2">
    <source>
        <dbReference type="Proteomes" id="UP001209540"/>
    </source>
</evidence>
<protein>
    <submittedName>
        <fullName evidence="1">Uncharacterized protein</fullName>
    </submittedName>
</protein>
<evidence type="ECO:0000313" key="1">
    <source>
        <dbReference type="EMBL" id="KAI9246733.1"/>
    </source>
</evidence>
<name>A0AAD5JZE6_9FUNG</name>
<comment type="caution">
    <text evidence="1">The sequence shown here is derived from an EMBL/GenBank/DDBJ whole genome shotgun (WGS) entry which is preliminary data.</text>
</comment>
<keyword evidence="2" id="KW-1185">Reference proteome</keyword>
<dbReference type="SUPFAM" id="SSF100950">
    <property type="entry name" value="NagB/RpiA/CoA transferase-like"/>
    <property type="match status" value="1"/>
</dbReference>
<gene>
    <name evidence="1" type="ORF">BDA99DRAFT_543208</name>
</gene>
<reference evidence="1" key="1">
    <citation type="journal article" date="2022" name="IScience">
        <title>Evolution of zygomycete secretomes and the origins of terrestrial fungal ecologies.</title>
        <authorList>
            <person name="Chang Y."/>
            <person name="Wang Y."/>
            <person name="Mondo S."/>
            <person name="Ahrendt S."/>
            <person name="Andreopoulos W."/>
            <person name="Barry K."/>
            <person name="Beard J."/>
            <person name="Benny G.L."/>
            <person name="Blankenship S."/>
            <person name="Bonito G."/>
            <person name="Cuomo C."/>
            <person name="Desiro A."/>
            <person name="Gervers K.A."/>
            <person name="Hundley H."/>
            <person name="Kuo A."/>
            <person name="LaButti K."/>
            <person name="Lang B.F."/>
            <person name="Lipzen A."/>
            <person name="O'Donnell K."/>
            <person name="Pangilinan J."/>
            <person name="Reynolds N."/>
            <person name="Sandor L."/>
            <person name="Smith M.E."/>
            <person name="Tsang A."/>
            <person name="Grigoriev I.V."/>
            <person name="Stajich J.E."/>
            <person name="Spatafora J.W."/>
        </authorList>
    </citation>
    <scope>NUCLEOTIDE SEQUENCE</scope>
    <source>
        <strain evidence="1">RSA 2281</strain>
    </source>
</reference>
<accession>A0AAD5JZE6</accession>
<dbReference type="EMBL" id="JAIXMP010000045">
    <property type="protein sequence ID" value="KAI9246733.1"/>
    <property type="molecule type" value="Genomic_DNA"/>
</dbReference>
<organism evidence="1 2">
    <name type="scientific">Phascolomyces articulosus</name>
    <dbReference type="NCBI Taxonomy" id="60185"/>
    <lineage>
        <taxon>Eukaryota</taxon>
        <taxon>Fungi</taxon>
        <taxon>Fungi incertae sedis</taxon>
        <taxon>Mucoromycota</taxon>
        <taxon>Mucoromycotina</taxon>
        <taxon>Mucoromycetes</taxon>
        <taxon>Mucorales</taxon>
        <taxon>Lichtheimiaceae</taxon>
        <taxon>Phascolomyces</taxon>
    </lineage>
</organism>
<dbReference type="InterPro" id="IPR037171">
    <property type="entry name" value="NagB/RpiA_transferase-like"/>
</dbReference>
<sequence length="101" mass="11727">MPKTLVFHRKTFIFGQEVNIKYTRMPICQQCHGIYEPGSSLISRTRVKTLAHETIIANTRFFDSQWVLVQVELHNSNKDLYIVQPPPHMAKTESSEYGSLF</sequence>
<reference evidence="1" key="2">
    <citation type="submission" date="2023-02" db="EMBL/GenBank/DDBJ databases">
        <authorList>
            <consortium name="DOE Joint Genome Institute"/>
            <person name="Mondo S.J."/>
            <person name="Chang Y."/>
            <person name="Wang Y."/>
            <person name="Ahrendt S."/>
            <person name="Andreopoulos W."/>
            <person name="Barry K."/>
            <person name="Beard J."/>
            <person name="Benny G.L."/>
            <person name="Blankenship S."/>
            <person name="Bonito G."/>
            <person name="Cuomo C."/>
            <person name="Desiro A."/>
            <person name="Gervers K.A."/>
            <person name="Hundley H."/>
            <person name="Kuo A."/>
            <person name="LaButti K."/>
            <person name="Lang B.F."/>
            <person name="Lipzen A."/>
            <person name="O'Donnell K."/>
            <person name="Pangilinan J."/>
            <person name="Reynolds N."/>
            <person name="Sandor L."/>
            <person name="Smith M.W."/>
            <person name="Tsang A."/>
            <person name="Grigoriev I.V."/>
            <person name="Stajich J.E."/>
            <person name="Spatafora J.W."/>
        </authorList>
    </citation>
    <scope>NUCLEOTIDE SEQUENCE</scope>
    <source>
        <strain evidence="1">RSA 2281</strain>
    </source>
</reference>
<dbReference type="Proteomes" id="UP001209540">
    <property type="component" value="Unassembled WGS sequence"/>
</dbReference>
<proteinExistence type="predicted"/>